<dbReference type="SUPFAM" id="SSF102114">
    <property type="entry name" value="Radical SAM enzymes"/>
    <property type="match status" value="1"/>
</dbReference>
<proteinExistence type="inferred from homology"/>
<protein>
    <recommendedName>
        <fullName evidence="2 10">7,8-didemethyl-8-hydroxy-5-deazariboflavin synthase</fullName>
        <ecNumber evidence="2 10">4.3.1.32</ecNumber>
    </recommendedName>
    <alternativeName>
        <fullName evidence="10">FO synthase subunit 1</fullName>
    </alternativeName>
</protein>
<evidence type="ECO:0000259" key="11">
    <source>
        <dbReference type="PROSITE" id="PS51918"/>
    </source>
</evidence>
<evidence type="ECO:0000256" key="5">
    <source>
        <dbReference type="ARBA" id="ARBA00022723"/>
    </source>
</evidence>
<dbReference type="Gene3D" id="3.20.20.70">
    <property type="entry name" value="Aldolase class I"/>
    <property type="match status" value="1"/>
</dbReference>
<organism evidence="12 13">
    <name type="scientific">Methanosphaera cuniculi</name>
    <dbReference type="NCBI Taxonomy" id="1077256"/>
    <lineage>
        <taxon>Archaea</taxon>
        <taxon>Methanobacteriati</taxon>
        <taxon>Methanobacteriota</taxon>
        <taxon>Methanomada group</taxon>
        <taxon>Methanobacteria</taxon>
        <taxon>Methanobacteriales</taxon>
        <taxon>Methanobacteriaceae</taxon>
        <taxon>Methanosphaera</taxon>
    </lineage>
</organism>
<dbReference type="InterPro" id="IPR058240">
    <property type="entry name" value="rSAM_sf"/>
</dbReference>
<evidence type="ECO:0000256" key="8">
    <source>
        <dbReference type="ARBA" id="ARBA00023239"/>
    </source>
</evidence>
<dbReference type="PANTHER" id="PTHR43076:SF15">
    <property type="entry name" value="7,8-DIDEMETHYL-8-HYDROXY-5-DEAZARIBOFLAVIN SYNTHASE"/>
    <property type="match status" value="1"/>
</dbReference>
<dbReference type="CDD" id="cd01335">
    <property type="entry name" value="Radical_SAM"/>
    <property type="match status" value="1"/>
</dbReference>
<gene>
    <name evidence="10 12" type="primary">cofG</name>
    <name evidence="12" type="ORF">ASJ82_04930</name>
</gene>
<comment type="similarity">
    <text evidence="10">Belongs to the radical SAM superfamily. CofG family.</text>
</comment>
<comment type="caution">
    <text evidence="12">The sequence shown here is derived from an EMBL/GenBank/DDBJ whole genome shotgun (WGS) entry which is preliminary data.</text>
</comment>
<dbReference type="GO" id="GO:0016765">
    <property type="term" value="F:transferase activity, transferring alkyl or aryl (other than methyl) groups"/>
    <property type="evidence" value="ECO:0007669"/>
    <property type="project" value="InterPro"/>
</dbReference>
<dbReference type="NCBIfam" id="NF004884">
    <property type="entry name" value="PRK06245.1"/>
    <property type="match status" value="1"/>
</dbReference>
<comment type="subunit">
    <text evidence="10">The FO synthase complex consists of two subunits, CofG and CofH.</text>
</comment>
<dbReference type="NCBIfam" id="TIGR03550">
    <property type="entry name" value="F420_cofG"/>
    <property type="match status" value="1"/>
</dbReference>
<dbReference type="InterPro" id="IPR034405">
    <property type="entry name" value="F420"/>
</dbReference>
<keyword evidence="8 10" id="KW-0456">Lyase</keyword>
<keyword evidence="3 10" id="KW-0004">4Fe-4S</keyword>
<name>A0A2A2HAN7_9EURY</name>
<dbReference type="HAMAP" id="MF_01611">
    <property type="entry name" value="FO_synth_sub1"/>
    <property type="match status" value="1"/>
</dbReference>
<evidence type="ECO:0000256" key="4">
    <source>
        <dbReference type="ARBA" id="ARBA00022691"/>
    </source>
</evidence>
<dbReference type="InterPro" id="IPR006638">
    <property type="entry name" value="Elp3/MiaA/NifB-like_rSAM"/>
</dbReference>
<dbReference type="SFLD" id="SFLDF00294">
    <property type="entry name" value="7_8-didemethyl-8-hydroxy-5-dea"/>
    <property type="match status" value="1"/>
</dbReference>
<dbReference type="Proteomes" id="UP000217528">
    <property type="component" value="Unassembled WGS sequence"/>
</dbReference>
<evidence type="ECO:0000256" key="2">
    <source>
        <dbReference type="ARBA" id="ARBA00012126"/>
    </source>
</evidence>
<comment type="catalytic activity">
    <reaction evidence="9 10">
        <text>5-amino-5-(4-hydroxybenzyl)-6-(D-ribitylimino)-5,6-dihydrouracil + S-adenosyl-L-methionine = 7,8-didemethyl-8-hydroxy-5-deazariboflavin + 5'-deoxyadenosine + L-methionine + NH4(+) + H(+)</text>
        <dbReference type="Rhea" id="RHEA:55204"/>
        <dbReference type="ChEBI" id="CHEBI:15378"/>
        <dbReference type="ChEBI" id="CHEBI:17319"/>
        <dbReference type="ChEBI" id="CHEBI:28938"/>
        <dbReference type="ChEBI" id="CHEBI:57844"/>
        <dbReference type="ChEBI" id="CHEBI:59789"/>
        <dbReference type="ChEBI" id="CHEBI:59904"/>
        <dbReference type="ChEBI" id="CHEBI:85936"/>
        <dbReference type="EC" id="4.3.1.32"/>
    </reaction>
</comment>
<dbReference type="EMBL" id="LMVN01000029">
    <property type="protein sequence ID" value="PAV06561.1"/>
    <property type="molecule type" value="Genomic_DNA"/>
</dbReference>
<evidence type="ECO:0000256" key="3">
    <source>
        <dbReference type="ARBA" id="ARBA00022485"/>
    </source>
</evidence>
<dbReference type="GO" id="GO:0044689">
    <property type="term" value="F:7,8-didemethyl-8-hydroxy-5-deazariboflavin synthase activity"/>
    <property type="evidence" value="ECO:0007669"/>
    <property type="project" value="UniProtKB-EC"/>
</dbReference>
<evidence type="ECO:0000313" key="13">
    <source>
        <dbReference type="Proteomes" id="UP000217528"/>
    </source>
</evidence>
<dbReference type="Pfam" id="PF04055">
    <property type="entry name" value="Radical_SAM"/>
    <property type="match status" value="1"/>
</dbReference>
<dbReference type="PROSITE" id="PS51918">
    <property type="entry name" value="RADICAL_SAM"/>
    <property type="match status" value="1"/>
</dbReference>
<dbReference type="SFLD" id="SFLDS00029">
    <property type="entry name" value="Radical_SAM"/>
    <property type="match status" value="1"/>
</dbReference>
<dbReference type="RefSeq" id="WP_095609415.1">
    <property type="nucleotide sequence ID" value="NZ_LMVN01000029.1"/>
</dbReference>
<dbReference type="AlphaFoldDB" id="A0A2A2HAN7"/>
<keyword evidence="7 10" id="KW-0411">Iron-sulfur</keyword>
<evidence type="ECO:0000313" key="12">
    <source>
        <dbReference type="EMBL" id="PAV06561.1"/>
    </source>
</evidence>
<dbReference type="SMART" id="SM00729">
    <property type="entry name" value="Elp3"/>
    <property type="match status" value="1"/>
</dbReference>
<evidence type="ECO:0000256" key="1">
    <source>
        <dbReference type="ARBA" id="ARBA00004712"/>
    </source>
</evidence>
<feature type="domain" description="Radical SAM core" evidence="11">
    <location>
        <begin position="34"/>
        <end position="277"/>
    </location>
</feature>
<dbReference type="SFLD" id="SFLDG01388">
    <property type="entry name" value="7_8-didemethyl-8-hydroxy-5-dea"/>
    <property type="match status" value="1"/>
</dbReference>
<reference evidence="12 13" key="1">
    <citation type="journal article" date="2017" name="BMC Genomics">
        <title>Genomic analysis of methanogenic archaea reveals a shift towards energy conservation.</title>
        <authorList>
            <person name="Gilmore S.P."/>
            <person name="Henske J.K."/>
            <person name="Sexton J.A."/>
            <person name="Solomon K.V."/>
            <person name="Seppala S."/>
            <person name="Yoo J.I."/>
            <person name="Huyett L.M."/>
            <person name="Pressman A."/>
            <person name="Cogan J.Z."/>
            <person name="Kivenson V."/>
            <person name="Peng X."/>
            <person name="Tan Y."/>
            <person name="Valentine D.L."/>
            <person name="O'Malley M.A."/>
        </authorList>
    </citation>
    <scope>NUCLEOTIDE SEQUENCE [LARGE SCALE GENOMIC DNA]</scope>
    <source>
        <strain evidence="12 13">1R-7</strain>
    </source>
</reference>
<dbReference type="InterPro" id="IPR013785">
    <property type="entry name" value="Aldolase_TIM"/>
</dbReference>
<evidence type="ECO:0000256" key="10">
    <source>
        <dbReference type="HAMAP-Rule" id="MF_01611"/>
    </source>
</evidence>
<keyword evidence="6 10" id="KW-0408">Iron</keyword>
<comment type="function">
    <text evidence="10">Catalyzes the radical-mediated synthesis of 7,8-didemethyl-8-hydroxy-5-deazariboflavin (FO) from 5-amino-5-(4-hydroxybenzyl)-6-(D-ribitylimino)-5,6-dihydrouracil.</text>
</comment>
<keyword evidence="4 10" id="KW-0949">S-adenosyl-L-methionine</keyword>
<dbReference type="PANTHER" id="PTHR43076">
    <property type="entry name" value="FO SYNTHASE (COFH)"/>
    <property type="match status" value="1"/>
</dbReference>
<keyword evidence="13" id="KW-1185">Reference proteome</keyword>
<feature type="binding site" evidence="10">
    <location>
        <position position="48"/>
    </location>
    <ligand>
        <name>[4Fe-4S] cluster</name>
        <dbReference type="ChEBI" id="CHEBI:49883"/>
        <note>4Fe-4S-S-AdoMet</note>
    </ligand>
</feature>
<evidence type="ECO:0000256" key="7">
    <source>
        <dbReference type="ARBA" id="ARBA00023014"/>
    </source>
</evidence>
<dbReference type="UniPathway" id="UPA00072"/>
<feature type="binding site" evidence="10">
    <location>
        <position position="55"/>
    </location>
    <ligand>
        <name>[4Fe-4S] cluster</name>
        <dbReference type="ChEBI" id="CHEBI:49883"/>
        <note>4Fe-4S-S-AdoMet</note>
    </ligand>
</feature>
<accession>A0A2A2HAN7</accession>
<comment type="cofactor">
    <cofactor evidence="10">
        <name>[4Fe-4S] cluster</name>
        <dbReference type="ChEBI" id="CHEBI:49883"/>
    </cofactor>
    <text evidence="10">Binds 1 [4Fe-4S] cluster. The cluster is coordinated with 3 cysteines and an exchangeable S-adenosyl-L-methionine.</text>
</comment>
<dbReference type="SFLD" id="SFLDG01064">
    <property type="entry name" value="F420__menaquinone_cofactor_bio"/>
    <property type="match status" value="1"/>
</dbReference>
<dbReference type="EC" id="4.3.1.32" evidence="2 10"/>
<evidence type="ECO:0000256" key="9">
    <source>
        <dbReference type="ARBA" id="ARBA00048974"/>
    </source>
</evidence>
<keyword evidence="5 10" id="KW-0479">Metal-binding</keyword>
<dbReference type="GO" id="GO:0005506">
    <property type="term" value="F:iron ion binding"/>
    <property type="evidence" value="ECO:0007669"/>
    <property type="project" value="UniProtKB-UniRule"/>
</dbReference>
<dbReference type="InterPro" id="IPR007197">
    <property type="entry name" value="rSAM"/>
</dbReference>
<comment type="pathway">
    <text evidence="1 10">Cofactor biosynthesis; coenzyme F0 biosynthesis.</text>
</comment>
<dbReference type="GO" id="GO:0051539">
    <property type="term" value="F:4 iron, 4 sulfur cluster binding"/>
    <property type="evidence" value="ECO:0007669"/>
    <property type="project" value="UniProtKB-KW"/>
</dbReference>
<dbReference type="OrthoDB" id="35347at2157"/>
<evidence type="ECO:0000256" key="6">
    <source>
        <dbReference type="ARBA" id="ARBA00023004"/>
    </source>
</evidence>
<sequence>MISKTQARKILDYNLTDILKYVIEINQNRCDNNITYSRNIFLPLTHICQNNCGYCTFKQTPEKAQYILMNESEIHNQLKIAQQYNCKEALYTFGENADTIDIVKDKLKEYGYESMVDYVYNLSHDTLTKYNILPHTNMGIITHDELKQLKQVNASMGLMLETTNRKLLNTIVHKDSPGKDPKKRLRYIKQAGIEQIPFTTGLLIGIGETFNDHIDSLFEIKKLHEKYGHIQEIIIQNFKPKPGIAMENYKEPNLVDLMKLVIVAKLIFKDTLSIQIPPNLNRQLMPFFILAGADDVGGISPVSLDYVNPEAPWPEIDKLKDEIRSINYKMVERLAVYDKFIKKEYLNDLVYEKASYLRNKI</sequence>
<dbReference type="InterPro" id="IPR019939">
    <property type="entry name" value="CofG_family"/>
</dbReference>
<feature type="binding site" evidence="10">
    <location>
        <position position="52"/>
    </location>
    <ligand>
        <name>[4Fe-4S] cluster</name>
        <dbReference type="ChEBI" id="CHEBI:49883"/>
        <note>4Fe-4S-S-AdoMet</note>
    </ligand>
</feature>